<evidence type="ECO:0000313" key="2">
    <source>
        <dbReference type="EMBL" id="PWN54641.1"/>
    </source>
</evidence>
<comment type="caution">
    <text evidence="2">The sequence shown here is derived from an EMBL/GenBank/DDBJ whole genome shotgun (WGS) entry which is preliminary data.</text>
</comment>
<name>A0A383XPT7_9GAMM</name>
<sequence length="329" mass="34742">MKIGVLGGTGMLGHHAAAAAQAAGHEVVVLHRAGSDLSRVSDLAAECRVADANERASLEQAFAGLDAVVNAAAYYPTTPRPWRDEVRTALRQTEDFLTACRAAAVSRAVYVGGSIALAPAGEGAVGDERCIRDTAPRTRNPYVRLKWAMDAHYAQASDQQLAVSIAIPAMTFGPYDYGPSTGQLLTRLGNGALPNYVRGNRNVVAAEDAGRGILAVIERGAAGERYLLTGSNTSMDEIMTLAARRLGTAVPRAVPLPVARAVSAVQALRYRLGGPPPQISATAIAVMSAGQHLSGDKALRELDYQPRLTLEQTLDSALDWFRSVGYLPA</sequence>
<dbReference type="PANTHER" id="PTHR48079">
    <property type="entry name" value="PROTEIN YEEZ"/>
    <property type="match status" value="1"/>
</dbReference>
<dbReference type="AlphaFoldDB" id="A0A383XPT7"/>
<dbReference type="SUPFAM" id="SSF51735">
    <property type="entry name" value="NAD(P)-binding Rossmann-fold domains"/>
    <property type="match status" value="1"/>
</dbReference>
<dbReference type="PANTHER" id="PTHR48079:SF6">
    <property type="entry name" value="NAD(P)-BINDING DOMAIN-CONTAINING PROTEIN-RELATED"/>
    <property type="match status" value="1"/>
</dbReference>
<reference evidence="2 3" key="1">
    <citation type="submission" date="2018-05" db="EMBL/GenBank/DDBJ databases">
        <title>Abyssibacter profundi OUC007T gen. nov., sp. nov, a marine bacterium isolated from seawater of the Mariana Trench.</title>
        <authorList>
            <person name="Zhou S."/>
        </authorList>
    </citation>
    <scope>NUCLEOTIDE SEQUENCE [LARGE SCALE GENOMIC DNA]</scope>
    <source>
        <strain evidence="2 3">OUC007</strain>
    </source>
</reference>
<keyword evidence="3" id="KW-1185">Reference proteome</keyword>
<dbReference type="InterPro" id="IPR051783">
    <property type="entry name" value="NAD(P)-dependent_oxidoreduct"/>
</dbReference>
<dbReference type="Gene3D" id="3.40.50.720">
    <property type="entry name" value="NAD(P)-binding Rossmann-like Domain"/>
    <property type="match status" value="1"/>
</dbReference>
<evidence type="ECO:0000313" key="3">
    <source>
        <dbReference type="Proteomes" id="UP000251800"/>
    </source>
</evidence>
<gene>
    <name evidence="2" type="ORF">DEH80_16160</name>
</gene>
<dbReference type="Proteomes" id="UP000251800">
    <property type="component" value="Unassembled WGS sequence"/>
</dbReference>
<protein>
    <submittedName>
        <fullName evidence="2">Epimerase</fullName>
    </submittedName>
</protein>
<dbReference type="EMBL" id="QEQK01000020">
    <property type="protein sequence ID" value="PWN54641.1"/>
    <property type="molecule type" value="Genomic_DNA"/>
</dbReference>
<dbReference type="OrthoDB" id="9801785at2"/>
<dbReference type="InterPro" id="IPR001509">
    <property type="entry name" value="Epimerase_deHydtase"/>
</dbReference>
<dbReference type="RefSeq" id="WP_109721562.1">
    <property type="nucleotide sequence ID" value="NZ_QEQK01000020.1"/>
</dbReference>
<dbReference type="GO" id="GO:0004029">
    <property type="term" value="F:aldehyde dehydrogenase (NAD+) activity"/>
    <property type="evidence" value="ECO:0007669"/>
    <property type="project" value="TreeGrafter"/>
</dbReference>
<proteinExistence type="predicted"/>
<dbReference type="GO" id="GO:0005737">
    <property type="term" value="C:cytoplasm"/>
    <property type="evidence" value="ECO:0007669"/>
    <property type="project" value="TreeGrafter"/>
</dbReference>
<evidence type="ECO:0000259" key="1">
    <source>
        <dbReference type="Pfam" id="PF01370"/>
    </source>
</evidence>
<dbReference type="InterPro" id="IPR036291">
    <property type="entry name" value="NAD(P)-bd_dom_sf"/>
</dbReference>
<dbReference type="Pfam" id="PF01370">
    <property type="entry name" value="Epimerase"/>
    <property type="match status" value="1"/>
</dbReference>
<feature type="domain" description="NAD-dependent epimerase/dehydratase" evidence="1">
    <location>
        <begin position="5"/>
        <end position="226"/>
    </location>
</feature>
<accession>A0A383XPT7</accession>
<organism evidence="2 3">
    <name type="scientific">Abyssibacter profundi</name>
    <dbReference type="NCBI Taxonomy" id="2182787"/>
    <lineage>
        <taxon>Bacteria</taxon>
        <taxon>Pseudomonadati</taxon>
        <taxon>Pseudomonadota</taxon>
        <taxon>Gammaproteobacteria</taxon>
        <taxon>Chromatiales</taxon>
        <taxon>Oceanococcaceae</taxon>
        <taxon>Abyssibacter</taxon>
    </lineage>
</organism>